<feature type="transmembrane region" description="Helical" evidence="3">
    <location>
        <begin position="227"/>
        <end position="248"/>
    </location>
</feature>
<protein>
    <recommendedName>
        <fullName evidence="4">Major facilitator superfamily (MFS) profile domain-containing protein</fullName>
    </recommendedName>
</protein>
<dbReference type="GO" id="GO:0008028">
    <property type="term" value="F:monocarboxylic acid transmembrane transporter activity"/>
    <property type="evidence" value="ECO:0007669"/>
    <property type="project" value="TreeGrafter"/>
</dbReference>
<evidence type="ECO:0000256" key="2">
    <source>
        <dbReference type="SAM" id="MobiDB-lite"/>
    </source>
</evidence>
<dbReference type="Pfam" id="PF07690">
    <property type="entry name" value="MFS_1"/>
    <property type="match status" value="1"/>
</dbReference>
<feature type="transmembrane region" description="Helical" evidence="3">
    <location>
        <begin position="379"/>
        <end position="402"/>
    </location>
</feature>
<dbReference type="OMA" id="IRAPIDM"/>
<evidence type="ECO:0000259" key="4">
    <source>
        <dbReference type="PROSITE" id="PS50850"/>
    </source>
</evidence>
<dbReference type="InterPro" id="IPR020846">
    <property type="entry name" value="MFS_dom"/>
</dbReference>
<dbReference type="InterPro" id="IPR050327">
    <property type="entry name" value="Proton-linked_MCT"/>
</dbReference>
<dbReference type="GO" id="GO:0015293">
    <property type="term" value="F:symporter activity"/>
    <property type="evidence" value="ECO:0007669"/>
    <property type="project" value="UniProtKB-KW"/>
</dbReference>
<feature type="transmembrane region" description="Helical" evidence="3">
    <location>
        <begin position="260"/>
        <end position="283"/>
    </location>
</feature>
<keyword evidence="3" id="KW-1133">Transmembrane helix</keyword>
<feature type="transmembrane region" description="Helical" evidence="3">
    <location>
        <begin position="317"/>
        <end position="337"/>
    </location>
</feature>
<dbReference type="Proteomes" id="UP000694545">
    <property type="component" value="Unplaced"/>
</dbReference>
<dbReference type="InterPro" id="IPR011701">
    <property type="entry name" value="MFS"/>
</dbReference>
<feature type="transmembrane region" description="Helical" evidence="3">
    <location>
        <begin position="12"/>
        <end position="32"/>
    </location>
</feature>
<evidence type="ECO:0000313" key="6">
    <source>
        <dbReference type="Proteomes" id="UP000694545"/>
    </source>
</evidence>
<dbReference type="PROSITE" id="PS51257">
    <property type="entry name" value="PROKAR_LIPOPROTEIN"/>
    <property type="match status" value="1"/>
</dbReference>
<feature type="transmembrane region" description="Helical" evidence="3">
    <location>
        <begin position="143"/>
        <end position="163"/>
    </location>
</feature>
<dbReference type="PANTHER" id="PTHR11360">
    <property type="entry name" value="MONOCARBOXYLATE TRANSPORTER"/>
    <property type="match status" value="1"/>
</dbReference>
<evidence type="ECO:0000313" key="5">
    <source>
        <dbReference type="Ensembl" id="ENSVKKP00000029050.1"/>
    </source>
</evidence>
<feature type="transmembrane region" description="Helical" evidence="3">
    <location>
        <begin position="52"/>
        <end position="71"/>
    </location>
</feature>
<dbReference type="AlphaFoldDB" id="A0A8D2LXC4"/>
<dbReference type="InterPro" id="IPR048233">
    <property type="entry name" value="MFS_MCT_13"/>
</dbReference>
<keyword evidence="3" id="KW-0812">Transmembrane</keyword>
<name>A0A8D2LXC4_VARKO</name>
<reference evidence="5" key="2">
    <citation type="submission" date="2025-09" db="UniProtKB">
        <authorList>
            <consortium name="Ensembl"/>
        </authorList>
    </citation>
    <scope>IDENTIFICATION</scope>
</reference>
<dbReference type="Gene3D" id="1.20.1250.20">
    <property type="entry name" value="MFS general substrate transporter like domains"/>
    <property type="match status" value="1"/>
</dbReference>
<keyword evidence="3" id="KW-0472">Membrane</keyword>
<sequence length="446" mass="46949">MARGHSEPPDGGWGWMIVLACFLQSALVFGVIRSFGVFFVEFMDYFGEPASATSWITSVTVALLMFASPLSSALGKRYGERPMAILGGFLSGSGFLLASFATSLTQLYLCIGLLTGVGGALIFSPSLALLAQYFSRRRALANSLAFSGAGISSLAFSPLFQFLVETYGWRGALLILAGMAFHLVPCGALLRPLDVAQSGPGEAPEPASPRKRLASLFELGLLRQRPFAVFSGAGLLITTGYFIPFAHLVPHARETGFDEYQAAFLVSVVGVADIGGRVVAGWLADCGPLRLSHNLTIWTLLTGAALFAVPLGGSYRALLAISACYGFLSSAVIPLKFSSLVEIVGTGRIMGAIGLIHLLEGTGALAGPPMSGWIRDMTGSFSASFLAAGSFLVVGGLVLMLLPRFFACQARSPEGATREVLDPTGLPRNGRREGAPCERPRGLPLA</sequence>
<dbReference type="Ensembl" id="ENSVKKT00000029740.1">
    <property type="protein sequence ID" value="ENSVKKP00000029050.1"/>
    <property type="gene ID" value="ENSVKKG00000018709.1"/>
</dbReference>
<reference evidence="5" key="1">
    <citation type="submission" date="2025-08" db="UniProtKB">
        <authorList>
            <consortium name="Ensembl"/>
        </authorList>
    </citation>
    <scope>IDENTIFICATION</scope>
</reference>
<dbReference type="PANTHER" id="PTHR11360:SF19">
    <property type="entry name" value="MONOCARBOXYLATE TRANSPORTER 13"/>
    <property type="match status" value="1"/>
</dbReference>
<dbReference type="SUPFAM" id="SSF103473">
    <property type="entry name" value="MFS general substrate transporter"/>
    <property type="match status" value="1"/>
</dbReference>
<keyword evidence="6" id="KW-1185">Reference proteome</keyword>
<dbReference type="GO" id="GO:0000139">
    <property type="term" value="C:Golgi membrane"/>
    <property type="evidence" value="ECO:0007669"/>
    <property type="project" value="UniProtKB-SubCell"/>
</dbReference>
<evidence type="ECO:0000256" key="1">
    <source>
        <dbReference type="ARBA" id="ARBA00004141"/>
    </source>
</evidence>
<dbReference type="PROSITE" id="PS50850">
    <property type="entry name" value="MFS"/>
    <property type="match status" value="1"/>
</dbReference>
<comment type="subcellular location">
    <subcellularLocation>
        <location evidence="1">Membrane</location>
        <topology evidence="1">Multi-pass membrane protein</topology>
    </subcellularLocation>
</comment>
<feature type="transmembrane region" description="Helical" evidence="3">
    <location>
        <begin position="295"/>
        <end position="311"/>
    </location>
</feature>
<feature type="compositionally biased region" description="Basic and acidic residues" evidence="2">
    <location>
        <begin position="430"/>
        <end position="446"/>
    </location>
</feature>
<dbReference type="InterPro" id="IPR036259">
    <property type="entry name" value="MFS_trans_sf"/>
</dbReference>
<dbReference type="GO" id="GO:0005886">
    <property type="term" value="C:plasma membrane"/>
    <property type="evidence" value="ECO:0007669"/>
    <property type="project" value="UniProtKB-SubCell"/>
</dbReference>
<evidence type="ECO:0000256" key="3">
    <source>
        <dbReference type="SAM" id="Phobius"/>
    </source>
</evidence>
<feature type="region of interest" description="Disordered" evidence="2">
    <location>
        <begin position="417"/>
        <end position="446"/>
    </location>
</feature>
<proteinExistence type="predicted"/>
<feature type="transmembrane region" description="Helical" evidence="3">
    <location>
        <begin position="169"/>
        <end position="190"/>
    </location>
</feature>
<dbReference type="CDD" id="cd17423">
    <property type="entry name" value="MFS_MCT11_13"/>
    <property type="match status" value="1"/>
</dbReference>
<feature type="transmembrane region" description="Helical" evidence="3">
    <location>
        <begin position="106"/>
        <end position="131"/>
    </location>
</feature>
<feature type="transmembrane region" description="Helical" evidence="3">
    <location>
        <begin position="349"/>
        <end position="367"/>
    </location>
</feature>
<feature type="domain" description="Major facilitator superfamily (MFS) profile" evidence="4">
    <location>
        <begin position="14"/>
        <end position="407"/>
    </location>
</feature>
<accession>A0A8D2LXC4</accession>
<feature type="transmembrane region" description="Helical" evidence="3">
    <location>
        <begin position="83"/>
        <end position="100"/>
    </location>
</feature>
<organism evidence="5 6">
    <name type="scientific">Varanus komodoensis</name>
    <name type="common">Komodo dragon</name>
    <dbReference type="NCBI Taxonomy" id="61221"/>
    <lineage>
        <taxon>Eukaryota</taxon>
        <taxon>Metazoa</taxon>
        <taxon>Chordata</taxon>
        <taxon>Craniata</taxon>
        <taxon>Vertebrata</taxon>
        <taxon>Euteleostomi</taxon>
        <taxon>Lepidosauria</taxon>
        <taxon>Squamata</taxon>
        <taxon>Bifurcata</taxon>
        <taxon>Unidentata</taxon>
        <taxon>Episquamata</taxon>
        <taxon>Toxicofera</taxon>
        <taxon>Anguimorpha</taxon>
        <taxon>Paleoanguimorpha</taxon>
        <taxon>Varanoidea</taxon>
        <taxon>Varanidae</taxon>
        <taxon>Varanus</taxon>
    </lineage>
</organism>